<name>A0ABT1JCX4_ACTCY</name>
<dbReference type="NCBIfam" id="TIGR01863">
    <property type="entry name" value="cas_Csd1"/>
    <property type="match status" value="1"/>
</dbReference>
<dbReference type="Pfam" id="PF09709">
    <property type="entry name" value="Cas_Csd1"/>
    <property type="match status" value="1"/>
</dbReference>
<protein>
    <submittedName>
        <fullName evidence="1">CRISPR-associated protein Csd1</fullName>
    </submittedName>
</protein>
<organism evidence="1 2">
    <name type="scientific">Actinoalloteichus caeruleus DSM 43889</name>
    <dbReference type="NCBI Taxonomy" id="1120930"/>
    <lineage>
        <taxon>Bacteria</taxon>
        <taxon>Bacillati</taxon>
        <taxon>Actinomycetota</taxon>
        <taxon>Actinomycetes</taxon>
        <taxon>Pseudonocardiales</taxon>
        <taxon>Pseudonocardiaceae</taxon>
        <taxon>Actinoalloteichus</taxon>
        <taxon>Actinoalloteichus cyanogriseus</taxon>
    </lineage>
</organism>
<dbReference type="InterPro" id="IPR010144">
    <property type="entry name" value="CRISPR-assoc_prot_Csd1-typ"/>
</dbReference>
<dbReference type="EMBL" id="AUBJ02000001">
    <property type="protein sequence ID" value="MCP2330139.1"/>
    <property type="molecule type" value="Genomic_DNA"/>
</dbReference>
<proteinExistence type="predicted"/>
<reference evidence="1 2" key="2">
    <citation type="submission" date="2022-06" db="EMBL/GenBank/DDBJ databases">
        <title>Genomic Encyclopedia of Type Strains, Phase I: the one thousand microbial genomes (KMG-I) project.</title>
        <authorList>
            <person name="Kyrpides N."/>
        </authorList>
    </citation>
    <scope>NUCLEOTIDE SEQUENCE [LARGE SCALE GENOMIC DNA]</scope>
    <source>
        <strain evidence="1 2">DSM 43889</strain>
    </source>
</reference>
<dbReference type="RefSeq" id="WP_026420668.1">
    <property type="nucleotide sequence ID" value="NZ_AUBJ02000001.1"/>
</dbReference>
<comment type="caution">
    <text evidence="1">The sequence shown here is derived from an EMBL/GenBank/DDBJ whole genome shotgun (WGS) entry which is preliminary data.</text>
</comment>
<evidence type="ECO:0000313" key="1">
    <source>
        <dbReference type="EMBL" id="MCP2330139.1"/>
    </source>
</evidence>
<dbReference type="Proteomes" id="UP000791080">
    <property type="component" value="Unassembled WGS sequence"/>
</dbReference>
<keyword evidence="2" id="KW-1185">Reference proteome</keyword>
<sequence length="591" mass="65253">MLVKRLVDHAQRQGTSKPFHRERELHWQLEISTAGRPPLLTRVTDPAATRPGRGVSRQVPAVVRTVGISPNLAADDIQYVLGWADEKTKPERAASCHAAFVDLVTRWAGDPAAQDDTLAQAVAAFYQQNGPHRVAEPEGWTSKQGVLLVVDGVPATEAPSVVPYWSTEVARRKAGGAATGLCLSCGTVAPLVDTVPGKVPKKLVPGASNDAALVSVNERVFGYQLTTGLTHTPLCMVCADSMTTGLVAVLSSDHTSSYARQDSKLAWWYSGPPETDWMAQLEQPDPSAVSRLLTSPHEGKAVANGGKDLTRFHALTVSGNIARIMVRDWVEMPLPELERNIRSWFEDIEIVRARGHDRPLRLWTLVLATGRWQPKLKAYAEMGSKSSRRSERLHRQLVATALRNTPPPPELRHHLLARITNDGRVDAYRAALLRLSLVRQYGKDHVMPGLDETNTDPAYLCGRIFTLLQRIQRTALGDVNTSFADRHFAGALSKPDQAVTTGMREAQPWLKKLWRDKTKRGLSVRLDRELARMTTLLEAAALPARFTTAQQSCFVLGYYHQKARYDEEMLAALEKKNKEAEGGPDAEPDTP</sequence>
<reference evidence="1 2" key="1">
    <citation type="submission" date="2013-07" db="EMBL/GenBank/DDBJ databases">
        <authorList>
            <consortium name="DOE Joint Genome Institute"/>
            <person name="Reeve W."/>
            <person name="Huntemann M."/>
            <person name="Han J."/>
            <person name="Chen A."/>
            <person name="Kyrpides N."/>
            <person name="Mavromatis K."/>
            <person name="Markowitz V."/>
            <person name="Palaniappan K."/>
            <person name="Ivanova N."/>
            <person name="Schaumberg A."/>
            <person name="Pati A."/>
            <person name="Liolios K."/>
            <person name="Nordberg H.P."/>
            <person name="Cantor M.N."/>
            <person name="Hua S.X."/>
            <person name="Woyke T."/>
        </authorList>
    </citation>
    <scope>NUCLEOTIDE SEQUENCE [LARGE SCALE GENOMIC DNA]</scope>
    <source>
        <strain evidence="1 2">DSM 43889</strain>
    </source>
</reference>
<accession>A0ABT1JCX4</accession>
<gene>
    <name evidence="1" type="ORF">G443_000409</name>
</gene>
<evidence type="ECO:0000313" key="2">
    <source>
        <dbReference type="Proteomes" id="UP000791080"/>
    </source>
</evidence>